<name>A0AAD1WQ64_PELCU</name>
<evidence type="ECO:0000256" key="14">
    <source>
        <dbReference type="ARBA" id="ARBA00077395"/>
    </source>
</evidence>
<dbReference type="PROSITE" id="PS00216">
    <property type="entry name" value="SUGAR_TRANSPORT_1"/>
    <property type="match status" value="1"/>
</dbReference>
<comment type="catalytic activity">
    <reaction evidence="2">
        <text>D-glucose(out) = D-glucose(in)</text>
        <dbReference type="Rhea" id="RHEA:60376"/>
        <dbReference type="ChEBI" id="CHEBI:4167"/>
    </reaction>
</comment>
<feature type="domain" description="Major facilitator superfamily (MFS) profile" evidence="18">
    <location>
        <begin position="43"/>
        <end position="494"/>
    </location>
</feature>
<comment type="catalytic activity">
    <reaction evidence="3">
        <text>L-dehydroascorbate(out) = L-dehydroascorbate(in)</text>
        <dbReference type="Rhea" id="RHEA:60380"/>
        <dbReference type="ChEBI" id="CHEBI:58539"/>
    </reaction>
</comment>
<feature type="transmembrane region" description="Helical" evidence="17">
    <location>
        <begin position="137"/>
        <end position="158"/>
    </location>
</feature>
<comment type="catalytic activity">
    <reaction evidence="11">
        <text>alpha,alpha-trehalose(in) = alpha,alpha-trehalose(out)</text>
        <dbReference type="Rhea" id="RHEA:17629"/>
        <dbReference type="ChEBI" id="CHEBI:16551"/>
    </reaction>
</comment>
<feature type="transmembrane region" description="Helical" evidence="17">
    <location>
        <begin position="170"/>
        <end position="189"/>
    </location>
</feature>
<evidence type="ECO:0000256" key="16">
    <source>
        <dbReference type="RuleBase" id="RU003346"/>
    </source>
</evidence>
<dbReference type="FunFam" id="1.20.1250.20:FF:000055">
    <property type="entry name" value="Facilitated trehalose transporter Tret1-2 homolog"/>
    <property type="match status" value="1"/>
</dbReference>
<dbReference type="PANTHER" id="PTHR48021:SF59">
    <property type="entry name" value="SOLUTE CARRIER FAMILY 2, FACILITATED GLUCOSE TRANSPORTER MEMBER 6"/>
    <property type="match status" value="1"/>
</dbReference>
<dbReference type="GO" id="GO:0005886">
    <property type="term" value="C:plasma membrane"/>
    <property type="evidence" value="ECO:0007669"/>
    <property type="project" value="UniProtKB-SubCell"/>
</dbReference>
<keyword evidence="8 17" id="KW-1133">Transmembrane helix</keyword>
<feature type="transmembrane region" description="Helical" evidence="17">
    <location>
        <begin position="350"/>
        <end position="371"/>
    </location>
</feature>
<feature type="transmembrane region" description="Helical" evidence="17">
    <location>
        <begin position="41"/>
        <end position="63"/>
    </location>
</feature>
<keyword evidence="10" id="KW-0325">Glycoprotein</keyword>
<evidence type="ECO:0000256" key="1">
    <source>
        <dbReference type="ARBA" id="ARBA00000590"/>
    </source>
</evidence>
<dbReference type="AlphaFoldDB" id="A0AAD1WQ64"/>
<comment type="function">
    <text evidence="12">Insulin-regulated facilitative hexose transporter that mediates the transport of glucose and fructose. Facilitates hepatic influx of dietary trehalose, which in turn inhibits glucose and fructose influx triggering a starvation signal and hepatic autophagy through activation of AMPK and ULK1. Also able to mediate the transport of dehydroascorbate.</text>
</comment>
<comment type="similarity">
    <text evidence="5">Belongs to the major facilitator superfamily. Sugar transporter (TC 2.A.1.1) family. Glucose transporter subfamily.</text>
</comment>
<dbReference type="Pfam" id="PF00083">
    <property type="entry name" value="Sugar_tr"/>
    <property type="match status" value="1"/>
</dbReference>
<evidence type="ECO:0000256" key="12">
    <source>
        <dbReference type="ARBA" id="ARBA00059062"/>
    </source>
</evidence>
<dbReference type="InterPro" id="IPR005829">
    <property type="entry name" value="Sugar_transporter_CS"/>
</dbReference>
<evidence type="ECO:0000256" key="3">
    <source>
        <dbReference type="ARBA" id="ARBA00001787"/>
    </source>
</evidence>
<accession>A0AAD1WQ64</accession>
<evidence type="ECO:0000256" key="4">
    <source>
        <dbReference type="ARBA" id="ARBA00004651"/>
    </source>
</evidence>
<comment type="catalytic activity">
    <reaction evidence="1">
        <text>D-fructose(out) = D-fructose(in)</text>
        <dbReference type="Rhea" id="RHEA:60372"/>
        <dbReference type="ChEBI" id="CHEBI:37721"/>
    </reaction>
</comment>
<dbReference type="PANTHER" id="PTHR48021">
    <property type="match status" value="1"/>
</dbReference>
<dbReference type="InterPro" id="IPR003663">
    <property type="entry name" value="Sugar/inositol_transpt"/>
</dbReference>
<keyword evidence="19" id="KW-0762">Sugar transport</keyword>
<dbReference type="Proteomes" id="UP001295444">
    <property type="component" value="Chromosome 09"/>
</dbReference>
<evidence type="ECO:0000256" key="2">
    <source>
        <dbReference type="ARBA" id="ARBA00000618"/>
    </source>
</evidence>
<evidence type="ECO:0000259" key="18">
    <source>
        <dbReference type="PROSITE" id="PS50850"/>
    </source>
</evidence>
<dbReference type="PROSITE" id="PS00217">
    <property type="entry name" value="SUGAR_TRANSPORT_2"/>
    <property type="match status" value="1"/>
</dbReference>
<dbReference type="InterPro" id="IPR050549">
    <property type="entry name" value="MFS_Trehalose_Transporter"/>
</dbReference>
<evidence type="ECO:0000313" key="19">
    <source>
        <dbReference type="EMBL" id="CAH2316776.1"/>
    </source>
</evidence>
<dbReference type="PROSITE" id="PS50850">
    <property type="entry name" value="MFS"/>
    <property type="match status" value="1"/>
</dbReference>
<keyword evidence="6" id="KW-1003">Cell membrane</keyword>
<feature type="transmembrane region" description="Helical" evidence="17">
    <location>
        <begin position="112"/>
        <end position="131"/>
    </location>
</feature>
<evidence type="ECO:0000256" key="6">
    <source>
        <dbReference type="ARBA" id="ARBA00022475"/>
    </source>
</evidence>
<feature type="transmembrane region" description="Helical" evidence="17">
    <location>
        <begin position="195"/>
        <end position="216"/>
    </location>
</feature>
<keyword evidence="9 17" id="KW-0472">Membrane</keyword>
<keyword evidence="16" id="KW-0813">Transport</keyword>
<dbReference type="EMBL" id="OW240920">
    <property type="protein sequence ID" value="CAH2316776.1"/>
    <property type="molecule type" value="Genomic_DNA"/>
</dbReference>
<feature type="transmembrane region" description="Helical" evidence="17">
    <location>
        <begin position="83"/>
        <end position="105"/>
    </location>
</feature>
<organism evidence="19 20">
    <name type="scientific">Pelobates cultripes</name>
    <name type="common">Western spadefoot toad</name>
    <dbReference type="NCBI Taxonomy" id="61616"/>
    <lineage>
        <taxon>Eukaryota</taxon>
        <taxon>Metazoa</taxon>
        <taxon>Chordata</taxon>
        <taxon>Craniata</taxon>
        <taxon>Vertebrata</taxon>
        <taxon>Euteleostomi</taxon>
        <taxon>Amphibia</taxon>
        <taxon>Batrachia</taxon>
        <taxon>Anura</taxon>
        <taxon>Pelobatoidea</taxon>
        <taxon>Pelobatidae</taxon>
        <taxon>Pelobates</taxon>
    </lineage>
</organism>
<sequence length="514" mass="56927">MDNAEQPLLGDSNKPHYQSVGKTLREAEKAYVKTLNNKKMFLAAFSAVLGNFTFGYSLVYPSPVIPALEKNVYPDLHIEMNEVSWFGSVFALGACLGGISSMILNDRLGRKLSIMFSALPMAVGFLLMGSAQHISMLLLGRILTGFASGLTSSSIPVYISEISHGGVRGALGACPQIMAVCGALILYAFGNFLSWRWLAVVGEVPVFIMLVLMCFMPDSPRFLISKGKDKRALKALLWLRGADTAYQEEFDRIKNSMCMRRRGLKGKTHSLSWAEIKDPYYYKPILIAIFMRFLQQLSGISSILTYLEPIFERTSVALGSGLDATLVGIARLLSVLVAAAIMDKAGRRKLLFTSGLLMLASSLAMGLYIHFMKDIDHHHNSTNLTVFMANHGSSPNHTNYLSFIPLVCVMIYIIGYAFGWGPITWLLMSEILPLKTRGLASGLCVLVSWITGFALTEAFFPVANALGLEVLFYFFTVVCCCGLFFTYCCVPETRGRTLEQIESFFRTGRRSFMR</sequence>
<feature type="transmembrane region" description="Helical" evidence="17">
    <location>
        <begin position="439"/>
        <end position="460"/>
    </location>
</feature>
<keyword evidence="20" id="KW-1185">Reference proteome</keyword>
<evidence type="ECO:0000256" key="5">
    <source>
        <dbReference type="ARBA" id="ARBA00007004"/>
    </source>
</evidence>
<dbReference type="InterPro" id="IPR005828">
    <property type="entry name" value="MFS_sugar_transport-like"/>
</dbReference>
<keyword evidence="7 17" id="KW-0812">Transmembrane</keyword>
<evidence type="ECO:0000313" key="20">
    <source>
        <dbReference type="Proteomes" id="UP001295444"/>
    </source>
</evidence>
<evidence type="ECO:0000256" key="11">
    <source>
        <dbReference type="ARBA" id="ARBA00052140"/>
    </source>
</evidence>
<evidence type="ECO:0000256" key="17">
    <source>
        <dbReference type="SAM" id="Phobius"/>
    </source>
</evidence>
<dbReference type="PRINTS" id="PR00171">
    <property type="entry name" value="SUGRTRNSPORT"/>
</dbReference>
<dbReference type="InterPro" id="IPR036259">
    <property type="entry name" value="MFS_trans_sf"/>
</dbReference>
<proteinExistence type="inferred from homology"/>
<dbReference type="GO" id="GO:0033300">
    <property type="term" value="F:dehydroascorbic acid transmembrane transporter activity"/>
    <property type="evidence" value="ECO:0007669"/>
    <property type="project" value="UniProtKB-ARBA"/>
</dbReference>
<protein>
    <recommendedName>
        <fullName evidence="13">Solute carrier family 2, facilitated glucose transporter member 8</fullName>
    </recommendedName>
    <alternativeName>
        <fullName evidence="14">Glucose transporter type 8</fullName>
    </alternativeName>
    <alternativeName>
        <fullName evidence="15">Glucose transporter type X1</fullName>
    </alternativeName>
</protein>
<comment type="subcellular location">
    <subcellularLocation>
        <location evidence="4">Cell membrane</location>
        <topology evidence="4">Multi-pass membrane protein</topology>
    </subcellularLocation>
</comment>
<dbReference type="InterPro" id="IPR020846">
    <property type="entry name" value="MFS_dom"/>
</dbReference>
<dbReference type="Gene3D" id="1.20.1250.20">
    <property type="entry name" value="MFS general substrate transporter like domains"/>
    <property type="match status" value="1"/>
</dbReference>
<dbReference type="SUPFAM" id="SSF103473">
    <property type="entry name" value="MFS general substrate transporter"/>
    <property type="match status" value="1"/>
</dbReference>
<reference evidence="19" key="1">
    <citation type="submission" date="2022-03" db="EMBL/GenBank/DDBJ databases">
        <authorList>
            <person name="Alioto T."/>
            <person name="Alioto T."/>
            <person name="Gomez Garrido J."/>
        </authorList>
    </citation>
    <scope>NUCLEOTIDE SEQUENCE</scope>
</reference>
<evidence type="ECO:0000256" key="8">
    <source>
        <dbReference type="ARBA" id="ARBA00022989"/>
    </source>
</evidence>
<evidence type="ECO:0000256" key="13">
    <source>
        <dbReference type="ARBA" id="ARBA00067382"/>
    </source>
</evidence>
<evidence type="ECO:0000256" key="15">
    <source>
        <dbReference type="ARBA" id="ARBA00080242"/>
    </source>
</evidence>
<evidence type="ECO:0000256" key="10">
    <source>
        <dbReference type="ARBA" id="ARBA00023180"/>
    </source>
</evidence>
<dbReference type="NCBIfam" id="TIGR00879">
    <property type="entry name" value="SP"/>
    <property type="match status" value="1"/>
</dbReference>
<feature type="transmembrane region" description="Helical" evidence="17">
    <location>
        <begin position="403"/>
        <end position="427"/>
    </location>
</feature>
<feature type="transmembrane region" description="Helical" evidence="17">
    <location>
        <begin position="472"/>
        <end position="490"/>
    </location>
</feature>
<evidence type="ECO:0000256" key="9">
    <source>
        <dbReference type="ARBA" id="ARBA00023136"/>
    </source>
</evidence>
<gene>
    <name evidence="19" type="ORF">PECUL_23A032746</name>
</gene>
<evidence type="ECO:0000256" key="7">
    <source>
        <dbReference type="ARBA" id="ARBA00022692"/>
    </source>
</evidence>